<keyword evidence="4" id="KW-0460">Magnesium</keyword>
<dbReference type="AlphaFoldDB" id="A0A0C2BJ57"/>
<dbReference type="PROSITE" id="PS50011">
    <property type="entry name" value="PROTEIN_KINASE_DOM"/>
    <property type="match status" value="1"/>
</dbReference>
<keyword evidence="2" id="KW-0547">Nucleotide-binding</keyword>
<evidence type="ECO:0000259" key="5">
    <source>
        <dbReference type="PROSITE" id="PS50011"/>
    </source>
</evidence>
<dbReference type="PANTHER" id="PTHR24346:SF30">
    <property type="entry name" value="MATERNAL EMBRYONIC LEUCINE ZIPPER KINASE"/>
    <property type="match status" value="1"/>
</dbReference>
<dbReference type="SMART" id="SM00220">
    <property type="entry name" value="S_TKc"/>
    <property type="match status" value="1"/>
</dbReference>
<dbReference type="Pfam" id="PF00069">
    <property type="entry name" value="Pkinase"/>
    <property type="match status" value="1"/>
</dbReference>
<dbReference type="GO" id="GO:0005524">
    <property type="term" value="F:ATP binding"/>
    <property type="evidence" value="ECO:0007669"/>
    <property type="project" value="UniProtKB-KW"/>
</dbReference>
<dbReference type="Proteomes" id="UP000054047">
    <property type="component" value="Unassembled WGS sequence"/>
</dbReference>
<gene>
    <name evidence="6" type="ORF">ANCDUO_26180</name>
</gene>
<dbReference type="Gene3D" id="1.10.510.10">
    <property type="entry name" value="Transferase(Phosphotransferase) domain 1"/>
    <property type="match status" value="1"/>
</dbReference>
<accession>A0A0C2BJ57</accession>
<dbReference type="PANTHER" id="PTHR24346">
    <property type="entry name" value="MAP/MICROTUBULE AFFINITY-REGULATING KINASE"/>
    <property type="match status" value="1"/>
</dbReference>
<dbReference type="GO" id="GO:0005737">
    <property type="term" value="C:cytoplasm"/>
    <property type="evidence" value="ECO:0007669"/>
    <property type="project" value="TreeGrafter"/>
</dbReference>
<evidence type="ECO:0000313" key="6">
    <source>
        <dbReference type="EMBL" id="KIH43808.1"/>
    </source>
</evidence>
<dbReference type="InterPro" id="IPR000719">
    <property type="entry name" value="Prot_kinase_dom"/>
</dbReference>
<organism evidence="6 7">
    <name type="scientific">Ancylostoma duodenale</name>
    <dbReference type="NCBI Taxonomy" id="51022"/>
    <lineage>
        <taxon>Eukaryota</taxon>
        <taxon>Metazoa</taxon>
        <taxon>Ecdysozoa</taxon>
        <taxon>Nematoda</taxon>
        <taxon>Chromadorea</taxon>
        <taxon>Rhabditida</taxon>
        <taxon>Rhabditina</taxon>
        <taxon>Rhabditomorpha</taxon>
        <taxon>Strongyloidea</taxon>
        <taxon>Ancylostomatidae</taxon>
        <taxon>Ancylostomatinae</taxon>
        <taxon>Ancylostoma</taxon>
    </lineage>
</organism>
<protein>
    <recommendedName>
        <fullName evidence="5">Protein kinase domain-containing protein</fullName>
    </recommendedName>
</protein>
<dbReference type="GO" id="GO:0004674">
    <property type="term" value="F:protein serine/threonine kinase activity"/>
    <property type="evidence" value="ECO:0007669"/>
    <property type="project" value="TreeGrafter"/>
</dbReference>
<dbReference type="GO" id="GO:0035556">
    <property type="term" value="P:intracellular signal transduction"/>
    <property type="evidence" value="ECO:0007669"/>
    <property type="project" value="TreeGrafter"/>
</dbReference>
<evidence type="ECO:0000313" key="7">
    <source>
        <dbReference type="Proteomes" id="UP000054047"/>
    </source>
</evidence>
<evidence type="ECO:0000256" key="3">
    <source>
        <dbReference type="ARBA" id="ARBA00022840"/>
    </source>
</evidence>
<dbReference type="FunFam" id="1.10.510.10:FF:000571">
    <property type="entry name" value="Maternal embryonic leucine zipper kinase"/>
    <property type="match status" value="1"/>
</dbReference>
<reference evidence="6 7" key="1">
    <citation type="submission" date="2013-12" db="EMBL/GenBank/DDBJ databases">
        <title>Draft genome of the parsitic nematode Ancylostoma duodenale.</title>
        <authorList>
            <person name="Mitreva M."/>
        </authorList>
    </citation>
    <scope>NUCLEOTIDE SEQUENCE [LARGE SCALE GENOMIC DNA]</scope>
    <source>
        <strain evidence="6 7">Zhejiang</strain>
    </source>
</reference>
<feature type="domain" description="Protein kinase" evidence="5">
    <location>
        <begin position="1"/>
        <end position="129"/>
    </location>
</feature>
<evidence type="ECO:0000256" key="1">
    <source>
        <dbReference type="ARBA" id="ARBA00001946"/>
    </source>
</evidence>
<evidence type="ECO:0000256" key="4">
    <source>
        <dbReference type="ARBA" id="ARBA00022842"/>
    </source>
</evidence>
<name>A0A0C2BJ57_9BILA</name>
<dbReference type="SUPFAM" id="SSF56112">
    <property type="entry name" value="Protein kinase-like (PK-like)"/>
    <property type="match status" value="1"/>
</dbReference>
<keyword evidence="7" id="KW-1185">Reference proteome</keyword>
<dbReference type="InterPro" id="IPR011009">
    <property type="entry name" value="Kinase-like_dom_sf"/>
</dbReference>
<sequence>MISGFGKVKLATHLLTGLKVAIKIIDKKAIGDDLPRVTTELDALRTLSHQNICRLYQFIDTEDKFFIIMEYCSGGEMFDYIVKKERLEESEARHFFRQLVQAMAYVHSMGYAHRDLKPVKAFSFLPLCG</sequence>
<dbReference type="OrthoDB" id="193931at2759"/>
<evidence type="ECO:0000256" key="2">
    <source>
        <dbReference type="ARBA" id="ARBA00022741"/>
    </source>
</evidence>
<proteinExistence type="predicted"/>
<dbReference type="EMBL" id="KN782700">
    <property type="protein sequence ID" value="KIH43808.1"/>
    <property type="molecule type" value="Genomic_DNA"/>
</dbReference>
<keyword evidence="3" id="KW-0067">ATP-binding</keyword>
<comment type="cofactor">
    <cofactor evidence="1">
        <name>Mg(2+)</name>
        <dbReference type="ChEBI" id="CHEBI:18420"/>
    </cofactor>
</comment>